<reference evidence="1 2" key="1">
    <citation type="submission" date="2019-11" db="EMBL/GenBank/DDBJ databases">
        <title>Draft genome sequences of five Paenibacillus species of dairy origin.</title>
        <authorList>
            <person name="Olajide A.M."/>
            <person name="Chen S."/>
            <person name="Lapointe G."/>
        </authorList>
    </citation>
    <scope>NUCLEOTIDE SEQUENCE [LARGE SCALE GENOMIC DNA]</scope>
    <source>
        <strain evidence="1 2">12CR55</strain>
    </source>
</reference>
<dbReference type="AlphaFoldDB" id="A0A7X3CMZ8"/>
<accession>A0A7X3CMZ8</accession>
<dbReference type="OrthoDB" id="9801899at2"/>
<gene>
    <name evidence="1" type="ORF">GNP95_10150</name>
</gene>
<evidence type="ECO:0000313" key="1">
    <source>
        <dbReference type="EMBL" id="MUG45359.1"/>
    </source>
</evidence>
<organism evidence="1 2">
    <name type="scientific">Paenibacillus woosongensis</name>
    <dbReference type="NCBI Taxonomy" id="307580"/>
    <lineage>
        <taxon>Bacteria</taxon>
        <taxon>Bacillati</taxon>
        <taxon>Bacillota</taxon>
        <taxon>Bacilli</taxon>
        <taxon>Bacillales</taxon>
        <taxon>Paenibacillaceae</taxon>
        <taxon>Paenibacillus</taxon>
    </lineage>
</organism>
<dbReference type="RefSeq" id="WP_155610695.1">
    <property type="nucleotide sequence ID" value="NZ_WNZW01000002.1"/>
</dbReference>
<protein>
    <submittedName>
        <fullName evidence="1">Uncharacterized protein</fullName>
    </submittedName>
</protein>
<evidence type="ECO:0000313" key="2">
    <source>
        <dbReference type="Proteomes" id="UP000447876"/>
    </source>
</evidence>
<sequence length="52" mass="5736">MTELSETILWEGCRVESGAQLHQCVFGTGAEAGPNYALYEAFVNRMREAVSI</sequence>
<dbReference type="EMBL" id="WNZW01000002">
    <property type="protein sequence ID" value="MUG45359.1"/>
    <property type="molecule type" value="Genomic_DNA"/>
</dbReference>
<proteinExistence type="predicted"/>
<dbReference type="Proteomes" id="UP000447876">
    <property type="component" value="Unassembled WGS sequence"/>
</dbReference>
<name>A0A7X3CMZ8_9BACL</name>
<comment type="caution">
    <text evidence="1">The sequence shown here is derived from an EMBL/GenBank/DDBJ whole genome shotgun (WGS) entry which is preliminary data.</text>
</comment>